<evidence type="ECO:0000256" key="4">
    <source>
        <dbReference type="ARBA" id="ARBA00022989"/>
    </source>
</evidence>
<evidence type="ECO:0000313" key="7">
    <source>
        <dbReference type="EMBL" id="MBL6903201.1"/>
    </source>
</evidence>
<feature type="transmembrane region" description="Helical" evidence="6">
    <location>
        <begin position="139"/>
        <end position="158"/>
    </location>
</feature>
<evidence type="ECO:0000256" key="6">
    <source>
        <dbReference type="RuleBase" id="RU363041"/>
    </source>
</evidence>
<evidence type="ECO:0000256" key="3">
    <source>
        <dbReference type="ARBA" id="ARBA00022692"/>
    </source>
</evidence>
<feature type="transmembrane region" description="Helical" evidence="6">
    <location>
        <begin position="46"/>
        <end position="69"/>
    </location>
</feature>
<keyword evidence="6" id="KW-1003">Cell membrane</keyword>
<protein>
    <recommendedName>
        <fullName evidence="6">Probable membrane transporter protein</fullName>
    </recommendedName>
</protein>
<evidence type="ECO:0000256" key="1">
    <source>
        <dbReference type="ARBA" id="ARBA00004141"/>
    </source>
</evidence>
<feature type="transmembrane region" description="Helical" evidence="6">
    <location>
        <begin position="213"/>
        <end position="237"/>
    </location>
</feature>
<dbReference type="PANTHER" id="PTHR43483">
    <property type="entry name" value="MEMBRANE TRANSPORTER PROTEIN HI_0806-RELATED"/>
    <property type="match status" value="1"/>
</dbReference>
<keyword evidence="4 6" id="KW-1133">Transmembrane helix</keyword>
<sequence length="263" mass="27399">MGMEIIIFLSVGIFAGTLAGMFGIGGGVIIVPALIASFIYLGFDQVITTHLAIGTSLASIFFTGIASAYSHNQKKGVVWKIFYPLSSGIAVGAILGAFIAGNISGDSLRYLVGIFLIIVAIQLISSFEIKASKRESHSISSVLSGSGIGMASSIIGIGGGSFTVPYLRYFGYEMKLCIGTAAACGVPIALFGSLGYLYTGWSIENTPSMSLGYIYLPAVIGISATSIFSAKIGVAITHSLSDLVLKILFSLFLIIGALYMLAI</sequence>
<dbReference type="PANTHER" id="PTHR43483:SF3">
    <property type="entry name" value="MEMBRANE TRANSPORTER PROTEIN HI_0806-RELATED"/>
    <property type="match status" value="1"/>
</dbReference>
<evidence type="ECO:0000313" key="8">
    <source>
        <dbReference type="Proteomes" id="UP000705230"/>
    </source>
</evidence>
<comment type="subcellular location">
    <subcellularLocation>
        <location evidence="6">Cell membrane</location>
        <topology evidence="6">Multi-pass membrane protein</topology>
    </subcellularLocation>
    <subcellularLocation>
        <location evidence="1">Membrane</location>
        <topology evidence="1">Multi-pass membrane protein</topology>
    </subcellularLocation>
</comment>
<dbReference type="Pfam" id="PF01925">
    <property type="entry name" value="TauE"/>
    <property type="match status" value="1"/>
</dbReference>
<accession>A0A937J5U8</accession>
<proteinExistence type="inferred from homology"/>
<feature type="transmembrane region" description="Helical" evidence="6">
    <location>
        <begin position="81"/>
        <end position="101"/>
    </location>
</feature>
<dbReference type="EMBL" id="JADHSG010000003">
    <property type="protein sequence ID" value="MBL6903201.1"/>
    <property type="molecule type" value="Genomic_DNA"/>
</dbReference>
<feature type="transmembrane region" description="Helical" evidence="6">
    <location>
        <begin position="243"/>
        <end position="262"/>
    </location>
</feature>
<feature type="transmembrane region" description="Helical" evidence="6">
    <location>
        <begin position="178"/>
        <end position="201"/>
    </location>
</feature>
<organism evidence="7 8">
    <name type="scientific">SAR86 cluster bacterium</name>
    <dbReference type="NCBI Taxonomy" id="2030880"/>
    <lineage>
        <taxon>Bacteria</taxon>
        <taxon>Pseudomonadati</taxon>
        <taxon>Pseudomonadota</taxon>
        <taxon>Gammaproteobacteria</taxon>
        <taxon>SAR86 cluster</taxon>
    </lineage>
</organism>
<comment type="caution">
    <text evidence="7">The sequence shown here is derived from an EMBL/GenBank/DDBJ whole genome shotgun (WGS) entry which is preliminary data.</text>
</comment>
<keyword evidence="3 6" id="KW-0812">Transmembrane</keyword>
<dbReference type="GO" id="GO:0005886">
    <property type="term" value="C:plasma membrane"/>
    <property type="evidence" value="ECO:0007669"/>
    <property type="project" value="UniProtKB-SubCell"/>
</dbReference>
<feature type="transmembrane region" description="Helical" evidence="6">
    <location>
        <begin position="7"/>
        <end position="40"/>
    </location>
</feature>
<dbReference type="Proteomes" id="UP000705230">
    <property type="component" value="Unassembled WGS sequence"/>
</dbReference>
<gene>
    <name evidence="7" type="ORF">ISR29_03260</name>
</gene>
<evidence type="ECO:0000256" key="5">
    <source>
        <dbReference type="ARBA" id="ARBA00023136"/>
    </source>
</evidence>
<dbReference type="InterPro" id="IPR002781">
    <property type="entry name" value="TM_pro_TauE-like"/>
</dbReference>
<feature type="transmembrane region" description="Helical" evidence="6">
    <location>
        <begin position="107"/>
        <end position="127"/>
    </location>
</feature>
<comment type="similarity">
    <text evidence="2 6">Belongs to the 4-toluene sulfonate uptake permease (TSUP) (TC 2.A.102) family.</text>
</comment>
<evidence type="ECO:0000256" key="2">
    <source>
        <dbReference type="ARBA" id="ARBA00009142"/>
    </source>
</evidence>
<reference evidence="7" key="1">
    <citation type="submission" date="2020-10" db="EMBL/GenBank/DDBJ databases">
        <title>Microbiome of the Black Sea water column analyzed by genome centric metagenomics.</title>
        <authorList>
            <person name="Cabello-Yeves P.J."/>
            <person name="Callieri C."/>
            <person name="Picazo A."/>
            <person name="Mehrshad M."/>
            <person name="Haro-Moreno J.M."/>
            <person name="Roda-Garcia J."/>
            <person name="Dzembekova N."/>
            <person name="Slabakova V."/>
            <person name="Slabakova N."/>
            <person name="Moncheva S."/>
            <person name="Rodriguez-Valera F."/>
        </authorList>
    </citation>
    <scope>NUCLEOTIDE SEQUENCE</scope>
    <source>
        <strain evidence="7">BS30m-G43</strain>
    </source>
</reference>
<dbReference type="AlphaFoldDB" id="A0A937J5U8"/>
<name>A0A937J5U8_9GAMM</name>
<keyword evidence="5 6" id="KW-0472">Membrane</keyword>